<dbReference type="SUPFAM" id="SSF57535">
    <property type="entry name" value="Complement control module/SCR domain"/>
    <property type="match status" value="8"/>
</dbReference>
<evidence type="ECO:0000256" key="5">
    <source>
        <dbReference type="PROSITE-ProRule" id="PRU00302"/>
    </source>
</evidence>
<feature type="domain" description="Sushi" evidence="7">
    <location>
        <begin position="714"/>
        <end position="776"/>
    </location>
</feature>
<keyword evidence="9" id="KW-1185">Reference proteome</keyword>
<dbReference type="AlphaFoldDB" id="A0AAD9IUX2"/>
<feature type="domain" description="Sushi" evidence="7">
    <location>
        <begin position="314"/>
        <end position="380"/>
    </location>
</feature>
<dbReference type="CDD" id="cd00033">
    <property type="entry name" value="CCP"/>
    <property type="match status" value="5"/>
</dbReference>
<dbReference type="InterPro" id="IPR050350">
    <property type="entry name" value="Compl-Cell_Adhes-Reg"/>
</dbReference>
<dbReference type="Proteomes" id="UP001208570">
    <property type="component" value="Unassembled WGS sequence"/>
</dbReference>
<keyword evidence="6" id="KW-1133">Transmembrane helix</keyword>
<proteinExistence type="predicted"/>
<feature type="disulfide bond" evidence="5">
    <location>
        <begin position="316"/>
        <end position="359"/>
    </location>
</feature>
<feature type="domain" description="Sushi" evidence="7">
    <location>
        <begin position="179"/>
        <end position="246"/>
    </location>
</feature>
<keyword evidence="1 5" id="KW-0768">Sushi</keyword>
<evidence type="ECO:0000256" key="4">
    <source>
        <dbReference type="ARBA" id="ARBA00023180"/>
    </source>
</evidence>
<evidence type="ECO:0000256" key="1">
    <source>
        <dbReference type="ARBA" id="ARBA00022659"/>
    </source>
</evidence>
<dbReference type="EMBL" id="JAODUP010001315">
    <property type="protein sequence ID" value="KAK2140555.1"/>
    <property type="molecule type" value="Genomic_DNA"/>
</dbReference>
<dbReference type="PANTHER" id="PTHR19325">
    <property type="entry name" value="COMPLEMENT COMPONENT-RELATED SUSHI DOMAIN-CONTAINING"/>
    <property type="match status" value="1"/>
</dbReference>
<feature type="transmembrane region" description="Helical" evidence="6">
    <location>
        <begin position="866"/>
        <end position="890"/>
    </location>
</feature>
<evidence type="ECO:0000313" key="9">
    <source>
        <dbReference type="Proteomes" id="UP001208570"/>
    </source>
</evidence>
<evidence type="ECO:0000256" key="2">
    <source>
        <dbReference type="ARBA" id="ARBA00022737"/>
    </source>
</evidence>
<protein>
    <recommendedName>
        <fullName evidence="7">Sushi domain-containing protein</fullName>
    </recommendedName>
</protein>
<dbReference type="SMART" id="SM00032">
    <property type="entry name" value="CCP"/>
    <property type="match status" value="9"/>
</dbReference>
<accession>A0AAD9IUX2</accession>
<evidence type="ECO:0000313" key="8">
    <source>
        <dbReference type="EMBL" id="KAK2140555.1"/>
    </source>
</evidence>
<keyword evidence="4" id="KW-0325">Glycoprotein</keyword>
<evidence type="ECO:0000256" key="3">
    <source>
        <dbReference type="ARBA" id="ARBA00023157"/>
    </source>
</evidence>
<keyword evidence="6" id="KW-0812">Transmembrane</keyword>
<comment type="caution">
    <text evidence="8">The sequence shown here is derived from an EMBL/GenBank/DDBJ whole genome shotgun (WGS) entry which is preliminary data.</text>
</comment>
<sequence>MSRAEADKHCIIQKEGLWDPQLCATRKMVICQRFKAEACRDYAPDIENGYKIIDDLTGTLMYACNYFFQFPSSGDTIKMFNCTCSGVNTTGLENCTVIAFVPVIMILSIYPEAVCPPPFMKNANVTALGGYLLDDVTEFTCFPGYKIKNTNNKSVNTTCLIRNGLGYPVWSRVPPCEAITCAQPAKPNNGSYTSISGYHIGNKATYHCKAGFIVNGSSSKISDVITCTLDADQLSASWSRNPSCEAITCMRPPPLKNGKYTSNTRTDIGSEIFYECDPGYIISGSNPVTYNGSAVCVLWEFMAVWTIQPICTRMSCPPPPPVANGSFSISNYEVGDQVTYICADGFNINNTLNEANATCQLSPDGMSYIWIGVPSKVATQNVTTVTTVTTVNLDITSTEATDEATMTQSGMTVNDDMTSNWDTINDTFTSEWIAINKSITSDWIGVNETATSDWIAVNDTITNDGIAVTHAITRDRITAEQETTKAGINVNSEKLLVETTVNPMMSTDEITLNPEIIENTLPPGPLVRQCDSPHLIQHGHTIYSDTSVGSIVTYHSSVGFTFKEGGTVRTSLCRKDNKWSVYVAEPHENVCPKFKFSHLRGTKVSDSRDRTRTKILIQCKKKSYKLVNGINFMHTQCTASKKWSPEPSDCQVEVCPPLSTPANSTIDTSLALEGTIITVTCQIGYIFPDEVFFKHLLCDSDLRWNDTIPDCQHVHCEPAQYVSHAVVTGNINSTDYHTTLTYRCKNGYRFETGEQELLNRCEEEGHWTYSNLSCELIQCPSLVIEHATFNPKDIYSYGDIVQFSCHEGYIYPNSSNIYNSNSHINNVYYTQCLEMGDWSLNETACQPHKPSPFIPILTEAYSSRTIGFIVISIIMSIGGIILATDIPLVIAHLKGLKHK</sequence>
<evidence type="ECO:0000259" key="7">
    <source>
        <dbReference type="PROSITE" id="PS50923"/>
    </source>
</evidence>
<reference evidence="8" key="1">
    <citation type="journal article" date="2023" name="Mol. Biol. Evol.">
        <title>Third-Generation Sequencing Reveals the Adaptive Role of the Epigenome in Three Deep-Sea Polychaetes.</title>
        <authorList>
            <person name="Perez M."/>
            <person name="Aroh O."/>
            <person name="Sun Y."/>
            <person name="Lan Y."/>
            <person name="Juniper S.K."/>
            <person name="Young C.R."/>
            <person name="Angers B."/>
            <person name="Qian P.Y."/>
        </authorList>
    </citation>
    <scope>NUCLEOTIDE SEQUENCE</scope>
    <source>
        <strain evidence="8">P08H-3</strain>
    </source>
</reference>
<keyword evidence="3 5" id="KW-1015">Disulfide bond</keyword>
<dbReference type="InterPro" id="IPR035976">
    <property type="entry name" value="Sushi/SCR/CCP_sf"/>
</dbReference>
<organism evidence="8 9">
    <name type="scientific">Paralvinella palmiformis</name>
    <dbReference type="NCBI Taxonomy" id="53620"/>
    <lineage>
        <taxon>Eukaryota</taxon>
        <taxon>Metazoa</taxon>
        <taxon>Spiralia</taxon>
        <taxon>Lophotrochozoa</taxon>
        <taxon>Annelida</taxon>
        <taxon>Polychaeta</taxon>
        <taxon>Sedentaria</taxon>
        <taxon>Canalipalpata</taxon>
        <taxon>Terebellida</taxon>
        <taxon>Terebelliformia</taxon>
        <taxon>Alvinellidae</taxon>
        <taxon>Paralvinella</taxon>
    </lineage>
</organism>
<gene>
    <name evidence="8" type="ORF">LSH36_1315g00008</name>
</gene>
<keyword evidence="2" id="KW-0677">Repeat</keyword>
<dbReference type="Pfam" id="PF00084">
    <property type="entry name" value="Sushi"/>
    <property type="match status" value="4"/>
</dbReference>
<dbReference type="InterPro" id="IPR000436">
    <property type="entry name" value="Sushi_SCR_CCP_dom"/>
</dbReference>
<feature type="domain" description="Sushi" evidence="7">
    <location>
        <begin position="777"/>
        <end position="847"/>
    </location>
</feature>
<dbReference type="Gene3D" id="2.10.70.10">
    <property type="entry name" value="Complement Module, domain 1"/>
    <property type="match status" value="8"/>
</dbReference>
<keyword evidence="6" id="KW-0472">Membrane</keyword>
<feature type="domain" description="Sushi" evidence="7">
    <location>
        <begin position="247"/>
        <end position="313"/>
    </location>
</feature>
<name>A0AAD9IUX2_9ANNE</name>
<comment type="caution">
    <text evidence="5">Lacks conserved residue(s) required for the propagation of feature annotation.</text>
</comment>
<feature type="domain" description="Sushi" evidence="7">
    <location>
        <begin position="113"/>
        <end position="178"/>
    </location>
</feature>
<dbReference type="PANTHER" id="PTHR19325:SF575">
    <property type="entry name" value="LOCOMOTION-RELATED PROTEIN HIKARU GENKI"/>
    <property type="match status" value="1"/>
</dbReference>
<dbReference type="PROSITE" id="PS50923">
    <property type="entry name" value="SUSHI"/>
    <property type="match status" value="7"/>
</dbReference>
<evidence type="ECO:0000256" key="6">
    <source>
        <dbReference type="SAM" id="Phobius"/>
    </source>
</evidence>
<feature type="disulfide bond" evidence="5">
    <location>
        <begin position="655"/>
        <end position="698"/>
    </location>
</feature>
<feature type="domain" description="Sushi" evidence="7">
    <location>
        <begin position="653"/>
        <end position="713"/>
    </location>
</feature>